<feature type="transmembrane region" description="Helical" evidence="1">
    <location>
        <begin position="196"/>
        <end position="219"/>
    </location>
</feature>
<feature type="transmembrane region" description="Helical" evidence="1">
    <location>
        <begin position="72"/>
        <end position="94"/>
    </location>
</feature>
<keyword evidence="1" id="KW-0812">Transmembrane</keyword>
<accession>A0AA39WVX5</accession>
<keyword evidence="1" id="KW-0472">Membrane</keyword>
<gene>
    <name evidence="2" type="ORF">B0T14DRAFT_514151</name>
</gene>
<comment type="caution">
    <text evidence="2">The sequence shown here is derived from an EMBL/GenBank/DDBJ whole genome shotgun (WGS) entry which is preliminary data.</text>
</comment>
<dbReference type="AlphaFoldDB" id="A0AA39WVX5"/>
<feature type="transmembrane region" description="Helical" evidence="1">
    <location>
        <begin position="119"/>
        <end position="143"/>
    </location>
</feature>
<dbReference type="EMBL" id="JAULSU010000003">
    <property type="protein sequence ID" value="KAK0622614.1"/>
    <property type="molecule type" value="Genomic_DNA"/>
</dbReference>
<keyword evidence="3" id="KW-1185">Reference proteome</keyword>
<evidence type="ECO:0000256" key="1">
    <source>
        <dbReference type="SAM" id="Phobius"/>
    </source>
</evidence>
<evidence type="ECO:0000313" key="2">
    <source>
        <dbReference type="EMBL" id="KAK0622614.1"/>
    </source>
</evidence>
<proteinExistence type="predicted"/>
<sequence>MTAAAIYASLFYSYSASSNRVQLLFDARLIEPVGRLLRRVGAALCATMLVEVAGSIDSVMGRQGRVWLRRTVFATSAVAGVLALAECAVTGVYLTGPGNVKNGKWALPRLDDRFNGSRLAMILGAVAVAALALGSVLVGAVVWETRSAARKFERLGTVRTLLATATCVFFIVRFWAFAEVSLLLAPRRQETKSLAWFYILDNILDRAPMYAVVVLIYYIGVRQKQGLWSWTRVEG</sequence>
<name>A0AA39WVX5_9PEZI</name>
<keyword evidence="1" id="KW-1133">Transmembrane helix</keyword>
<evidence type="ECO:0000313" key="3">
    <source>
        <dbReference type="Proteomes" id="UP001175000"/>
    </source>
</evidence>
<feature type="transmembrane region" description="Helical" evidence="1">
    <location>
        <begin position="155"/>
        <end position="176"/>
    </location>
</feature>
<dbReference type="Proteomes" id="UP001175000">
    <property type="component" value="Unassembled WGS sequence"/>
</dbReference>
<protein>
    <submittedName>
        <fullName evidence="2">Uncharacterized protein</fullName>
    </submittedName>
</protein>
<organism evidence="2 3">
    <name type="scientific">Immersiella caudata</name>
    <dbReference type="NCBI Taxonomy" id="314043"/>
    <lineage>
        <taxon>Eukaryota</taxon>
        <taxon>Fungi</taxon>
        <taxon>Dikarya</taxon>
        <taxon>Ascomycota</taxon>
        <taxon>Pezizomycotina</taxon>
        <taxon>Sordariomycetes</taxon>
        <taxon>Sordariomycetidae</taxon>
        <taxon>Sordariales</taxon>
        <taxon>Lasiosphaeriaceae</taxon>
        <taxon>Immersiella</taxon>
    </lineage>
</organism>
<reference evidence="2" key="1">
    <citation type="submission" date="2023-06" db="EMBL/GenBank/DDBJ databases">
        <title>Genome-scale phylogeny and comparative genomics of the fungal order Sordariales.</title>
        <authorList>
            <consortium name="Lawrence Berkeley National Laboratory"/>
            <person name="Hensen N."/>
            <person name="Bonometti L."/>
            <person name="Westerberg I."/>
            <person name="Brannstrom I.O."/>
            <person name="Guillou S."/>
            <person name="Cros-Aarteil S."/>
            <person name="Calhoun S."/>
            <person name="Haridas S."/>
            <person name="Kuo A."/>
            <person name="Mondo S."/>
            <person name="Pangilinan J."/>
            <person name="Riley R."/>
            <person name="Labutti K."/>
            <person name="Andreopoulos B."/>
            <person name="Lipzen A."/>
            <person name="Chen C."/>
            <person name="Yanf M."/>
            <person name="Daum C."/>
            <person name="Ng V."/>
            <person name="Clum A."/>
            <person name="Steindorff A."/>
            <person name="Ohm R."/>
            <person name="Martin F."/>
            <person name="Silar P."/>
            <person name="Natvig D."/>
            <person name="Lalanne C."/>
            <person name="Gautier V."/>
            <person name="Ament-Velasquez S.L."/>
            <person name="Kruys A."/>
            <person name="Hutchinson M.I."/>
            <person name="Powell A.J."/>
            <person name="Barry K."/>
            <person name="Miller A.N."/>
            <person name="Grigoriev I.V."/>
            <person name="Debuchy R."/>
            <person name="Gladieux P."/>
            <person name="Thoren M.H."/>
            <person name="Johannesson H."/>
        </authorList>
    </citation>
    <scope>NUCLEOTIDE SEQUENCE</scope>
    <source>
        <strain evidence="2">CBS 606.72</strain>
    </source>
</reference>